<keyword evidence="2" id="KW-0201">Cytochrome c-type biogenesis</keyword>
<feature type="domain" description="Thioredoxin" evidence="7">
    <location>
        <begin position="40"/>
        <end position="181"/>
    </location>
</feature>
<keyword evidence="9" id="KW-1185">Reference proteome</keyword>
<evidence type="ECO:0000256" key="3">
    <source>
        <dbReference type="ARBA" id="ARBA00022968"/>
    </source>
</evidence>
<evidence type="ECO:0000259" key="7">
    <source>
        <dbReference type="PROSITE" id="PS51352"/>
    </source>
</evidence>
<feature type="signal peptide" evidence="6">
    <location>
        <begin position="1"/>
        <end position="19"/>
    </location>
</feature>
<dbReference type="PROSITE" id="PS51352">
    <property type="entry name" value="THIOREDOXIN_2"/>
    <property type="match status" value="1"/>
</dbReference>
<evidence type="ECO:0000256" key="2">
    <source>
        <dbReference type="ARBA" id="ARBA00022748"/>
    </source>
</evidence>
<accession>A0ABP8TEA4</accession>
<evidence type="ECO:0000313" key="8">
    <source>
        <dbReference type="EMBL" id="GAA4606089.1"/>
    </source>
</evidence>
<evidence type="ECO:0000256" key="6">
    <source>
        <dbReference type="SAM" id="SignalP"/>
    </source>
</evidence>
<dbReference type="Gene3D" id="3.40.30.10">
    <property type="entry name" value="Glutaredoxin"/>
    <property type="match status" value="1"/>
</dbReference>
<keyword evidence="4" id="KW-1015">Disulfide bond</keyword>
<dbReference type="InterPro" id="IPR013766">
    <property type="entry name" value="Thioredoxin_domain"/>
</dbReference>
<dbReference type="PANTHER" id="PTHR42852">
    <property type="entry name" value="THIOL:DISULFIDE INTERCHANGE PROTEIN DSBE"/>
    <property type="match status" value="1"/>
</dbReference>
<dbReference type="InterPro" id="IPR017937">
    <property type="entry name" value="Thioredoxin_CS"/>
</dbReference>
<keyword evidence="3" id="KW-0735">Signal-anchor</keyword>
<dbReference type="CDD" id="cd02966">
    <property type="entry name" value="TlpA_like_family"/>
    <property type="match status" value="1"/>
</dbReference>
<dbReference type="InterPro" id="IPR000866">
    <property type="entry name" value="AhpC/TSA"/>
</dbReference>
<dbReference type="InterPro" id="IPR050553">
    <property type="entry name" value="Thioredoxin_ResA/DsbE_sf"/>
</dbReference>
<dbReference type="PROSITE" id="PS51257">
    <property type="entry name" value="PROKAR_LIPOPROTEIN"/>
    <property type="match status" value="1"/>
</dbReference>
<dbReference type="EMBL" id="BAABHJ010000005">
    <property type="protein sequence ID" value="GAA4606089.1"/>
    <property type="molecule type" value="Genomic_DNA"/>
</dbReference>
<dbReference type="Pfam" id="PF00578">
    <property type="entry name" value="AhpC-TSA"/>
    <property type="match status" value="1"/>
</dbReference>
<comment type="subcellular location">
    <subcellularLocation>
        <location evidence="1">Cell envelope</location>
    </subcellularLocation>
</comment>
<dbReference type="PROSITE" id="PS00194">
    <property type="entry name" value="THIOREDOXIN_1"/>
    <property type="match status" value="1"/>
</dbReference>
<evidence type="ECO:0000256" key="5">
    <source>
        <dbReference type="ARBA" id="ARBA00023284"/>
    </source>
</evidence>
<feature type="chain" id="PRO_5045910904" description="Thioredoxin domain-containing protein" evidence="6">
    <location>
        <begin position="20"/>
        <end position="183"/>
    </location>
</feature>
<keyword evidence="3" id="KW-0812">Transmembrane</keyword>
<sequence>MRRRAVAASATVVLGGALAGCAGTGATGARQSSYAPYELFTDRRPAPQVTGTTLDGKSFDLAALHGKVAVLNFWQSYCAPCRAEAPALQKVSAETKASGVRFVGVDVRDAKEAGKAFARTFKIDYPSIYDQAGQVAPAFRDVPLTGVPTTLVIDRNGRVAGRIVGGTSYSALRDLVTKIAAGR</sequence>
<dbReference type="Proteomes" id="UP001500212">
    <property type="component" value="Unassembled WGS sequence"/>
</dbReference>
<evidence type="ECO:0000256" key="1">
    <source>
        <dbReference type="ARBA" id="ARBA00004196"/>
    </source>
</evidence>
<protein>
    <recommendedName>
        <fullName evidence="7">Thioredoxin domain-containing protein</fullName>
    </recommendedName>
</protein>
<dbReference type="InterPro" id="IPR036249">
    <property type="entry name" value="Thioredoxin-like_sf"/>
</dbReference>
<name>A0ABP8TEA4_9ACTN</name>
<proteinExistence type="predicted"/>
<reference evidence="9" key="1">
    <citation type="journal article" date="2019" name="Int. J. Syst. Evol. Microbiol.">
        <title>The Global Catalogue of Microorganisms (GCM) 10K type strain sequencing project: providing services to taxonomists for standard genome sequencing and annotation.</title>
        <authorList>
            <consortium name="The Broad Institute Genomics Platform"/>
            <consortium name="The Broad Institute Genome Sequencing Center for Infectious Disease"/>
            <person name="Wu L."/>
            <person name="Ma J."/>
        </authorList>
    </citation>
    <scope>NUCLEOTIDE SEQUENCE [LARGE SCALE GENOMIC DNA]</scope>
    <source>
        <strain evidence="9">JCM 17938</strain>
    </source>
</reference>
<dbReference type="PANTHER" id="PTHR42852:SF6">
    <property type="entry name" value="THIOL:DISULFIDE INTERCHANGE PROTEIN DSBE"/>
    <property type="match status" value="1"/>
</dbReference>
<keyword evidence="5" id="KW-0676">Redox-active center</keyword>
<evidence type="ECO:0000313" key="9">
    <source>
        <dbReference type="Proteomes" id="UP001500212"/>
    </source>
</evidence>
<organism evidence="8 9">
    <name type="scientific">Actinoallomurus liliacearum</name>
    <dbReference type="NCBI Taxonomy" id="1080073"/>
    <lineage>
        <taxon>Bacteria</taxon>
        <taxon>Bacillati</taxon>
        <taxon>Actinomycetota</taxon>
        <taxon>Actinomycetes</taxon>
        <taxon>Streptosporangiales</taxon>
        <taxon>Thermomonosporaceae</taxon>
        <taxon>Actinoallomurus</taxon>
    </lineage>
</organism>
<dbReference type="RefSeq" id="WP_345352277.1">
    <property type="nucleotide sequence ID" value="NZ_BAABHJ010000005.1"/>
</dbReference>
<evidence type="ECO:0000256" key="4">
    <source>
        <dbReference type="ARBA" id="ARBA00023157"/>
    </source>
</evidence>
<keyword evidence="6" id="KW-0732">Signal</keyword>
<comment type="caution">
    <text evidence="8">The sequence shown here is derived from an EMBL/GenBank/DDBJ whole genome shotgun (WGS) entry which is preliminary data.</text>
</comment>
<gene>
    <name evidence="8" type="ORF">GCM10023195_21540</name>
</gene>
<dbReference type="SUPFAM" id="SSF52833">
    <property type="entry name" value="Thioredoxin-like"/>
    <property type="match status" value="1"/>
</dbReference>